<name>A0A178CL21_9EURO</name>
<dbReference type="SMART" id="SM00906">
    <property type="entry name" value="Fungal_trans"/>
    <property type="match status" value="1"/>
</dbReference>
<dbReference type="AlphaFoldDB" id="A0A178CL21"/>
<evidence type="ECO:0000256" key="4">
    <source>
        <dbReference type="ARBA" id="ARBA00023015"/>
    </source>
</evidence>
<gene>
    <name evidence="10" type="ORF">AYO20_09198</name>
</gene>
<evidence type="ECO:0000313" key="10">
    <source>
        <dbReference type="EMBL" id="OAL29461.1"/>
    </source>
</evidence>
<dbReference type="Gene3D" id="4.10.240.10">
    <property type="entry name" value="Zn(2)-C6 fungal-type DNA-binding domain"/>
    <property type="match status" value="1"/>
</dbReference>
<protein>
    <recommendedName>
        <fullName evidence="9">Zn(2)-C6 fungal-type domain-containing protein</fullName>
    </recommendedName>
</protein>
<sequence>MDLLDLQSPWGFSPSGAGVPDIADEPDTRTRTTKSPGSDKNVGRTRVPLATDVAQVACVRCRTKKTKCDMDVGGCKKCKRLNLPCEWPNRDRRKSPLLSKRQASDLYQRIADLENTLAAARAGQYSQTGGTAHWEAELSGFPTETAIEPAASSTLSLGNIVSRLCGGQWKLNSDHEGRYKFFGPTSSLHLTESVSSSLINPWGQVSVGDDVLPRETIDLETQTYLLDLYWKYQHTVLQVFHKESFLHDLRHGQTQYLTKGLLCCVCACAARVSDRPKVRALALSAHDDVEDDEQPLLVATAAKYIYQELKHPQITTIQGLLLLSVLYSALGLDTKGWLMIGSACRLAIDQGLHLTPSKLGVATLTPLDIEARRTTFWACIVFDRLWALYLGRPCCLSLDDTDISLVENLTPEVSWETQMAYAWTSLIQIVGRICNTLNGEKCTTEKLSILNDRLQSWYNGLHLSVRYRKGCPPSMAILQMKYCAAMILLHQPAARFGGDSSGSVSQTANSRQTCRSNATHITRVLQDYRETYGDATSMSGVAIYPIATAAAVLIGGLADRRSSKAGPPTPRERLMATPATTTTAL</sequence>
<keyword evidence="2" id="KW-0479">Metal-binding</keyword>
<dbReference type="GO" id="GO:0008270">
    <property type="term" value="F:zinc ion binding"/>
    <property type="evidence" value="ECO:0007669"/>
    <property type="project" value="InterPro"/>
</dbReference>
<comment type="caution">
    <text evidence="10">The sequence shown here is derived from an EMBL/GenBank/DDBJ whole genome shotgun (WGS) entry which is preliminary data.</text>
</comment>
<evidence type="ECO:0000256" key="5">
    <source>
        <dbReference type="ARBA" id="ARBA00023125"/>
    </source>
</evidence>
<comment type="subcellular location">
    <subcellularLocation>
        <location evidence="1">Nucleus</location>
    </subcellularLocation>
</comment>
<accession>A0A178CL21</accession>
<dbReference type="PROSITE" id="PS50048">
    <property type="entry name" value="ZN2_CY6_FUNGAL_2"/>
    <property type="match status" value="1"/>
</dbReference>
<dbReference type="InterPro" id="IPR007219">
    <property type="entry name" value="XnlR_reg_dom"/>
</dbReference>
<dbReference type="EMBL" id="LVCJ01000082">
    <property type="protein sequence ID" value="OAL29461.1"/>
    <property type="molecule type" value="Genomic_DNA"/>
</dbReference>
<dbReference type="GO" id="GO:0003677">
    <property type="term" value="F:DNA binding"/>
    <property type="evidence" value="ECO:0007669"/>
    <property type="project" value="UniProtKB-KW"/>
</dbReference>
<evidence type="ECO:0000256" key="7">
    <source>
        <dbReference type="ARBA" id="ARBA00023242"/>
    </source>
</evidence>
<dbReference type="InterPro" id="IPR036864">
    <property type="entry name" value="Zn2-C6_fun-type_DNA-bd_sf"/>
</dbReference>
<dbReference type="Proteomes" id="UP000185904">
    <property type="component" value="Unassembled WGS sequence"/>
</dbReference>
<dbReference type="GO" id="GO:0005634">
    <property type="term" value="C:nucleus"/>
    <property type="evidence" value="ECO:0007669"/>
    <property type="project" value="UniProtKB-SubCell"/>
</dbReference>
<evidence type="ECO:0000256" key="1">
    <source>
        <dbReference type="ARBA" id="ARBA00004123"/>
    </source>
</evidence>
<dbReference type="CDD" id="cd12148">
    <property type="entry name" value="fungal_TF_MHR"/>
    <property type="match status" value="1"/>
</dbReference>
<keyword evidence="7" id="KW-0539">Nucleus</keyword>
<dbReference type="SMART" id="SM00066">
    <property type="entry name" value="GAL4"/>
    <property type="match status" value="1"/>
</dbReference>
<dbReference type="PROSITE" id="PS00463">
    <property type="entry name" value="ZN2_CY6_FUNGAL_1"/>
    <property type="match status" value="1"/>
</dbReference>
<dbReference type="InterPro" id="IPR051615">
    <property type="entry name" value="Transcr_Regulatory_Elem"/>
</dbReference>
<evidence type="ECO:0000313" key="11">
    <source>
        <dbReference type="Proteomes" id="UP000185904"/>
    </source>
</evidence>
<dbReference type="CDD" id="cd00067">
    <property type="entry name" value="GAL4"/>
    <property type="match status" value="1"/>
</dbReference>
<dbReference type="PANTHER" id="PTHR31313:SF81">
    <property type="entry name" value="TY1 ENHANCER ACTIVATOR"/>
    <property type="match status" value="1"/>
</dbReference>
<dbReference type="GO" id="GO:0000981">
    <property type="term" value="F:DNA-binding transcription factor activity, RNA polymerase II-specific"/>
    <property type="evidence" value="ECO:0007669"/>
    <property type="project" value="InterPro"/>
</dbReference>
<dbReference type="OrthoDB" id="2154091at2759"/>
<keyword evidence="4" id="KW-0805">Transcription regulation</keyword>
<dbReference type="PANTHER" id="PTHR31313">
    <property type="entry name" value="TY1 ENHANCER ACTIVATOR"/>
    <property type="match status" value="1"/>
</dbReference>
<proteinExistence type="predicted"/>
<dbReference type="Pfam" id="PF04082">
    <property type="entry name" value="Fungal_trans"/>
    <property type="match status" value="1"/>
</dbReference>
<dbReference type="GO" id="GO:0006351">
    <property type="term" value="P:DNA-templated transcription"/>
    <property type="evidence" value="ECO:0007669"/>
    <property type="project" value="InterPro"/>
</dbReference>
<reference evidence="10 11" key="1">
    <citation type="submission" date="2016-03" db="EMBL/GenBank/DDBJ databases">
        <title>The draft genome sequence of Fonsecaea nubica causative agent of cutaneous subcutaneous infection in human host.</title>
        <authorList>
            <person name="Costa F."/>
            <person name="Sybren D.H."/>
            <person name="Raittz R.T."/>
            <person name="Weiss V.A."/>
            <person name="Leao A.C."/>
            <person name="Gomes R."/>
            <person name="De Souza E.M."/>
            <person name="Pedrosa F.O."/>
            <person name="Steffens M.B."/>
            <person name="Bombassaro A."/>
            <person name="Tadra-Sfeir M.Z."/>
            <person name="Moreno L.F."/>
            <person name="Najafzadeh M.J."/>
            <person name="Felipe M.S."/>
            <person name="Teixeira M."/>
            <person name="Sun J."/>
            <person name="Xi L."/>
            <person name="Castro M.A."/>
            <person name="Vicente V.A."/>
        </authorList>
    </citation>
    <scope>NUCLEOTIDE SEQUENCE [LARGE SCALE GENOMIC DNA]</scope>
    <source>
        <strain evidence="10 11">CBS 269.64</strain>
    </source>
</reference>
<evidence type="ECO:0000259" key="9">
    <source>
        <dbReference type="PROSITE" id="PS50048"/>
    </source>
</evidence>
<keyword evidence="3" id="KW-0862">Zinc</keyword>
<feature type="region of interest" description="Disordered" evidence="8">
    <location>
        <begin position="561"/>
        <end position="585"/>
    </location>
</feature>
<evidence type="ECO:0000256" key="6">
    <source>
        <dbReference type="ARBA" id="ARBA00023163"/>
    </source>
</evidence>
<feature type="compositionally biased region" description="Low complexity" evidence="8">
    <location>
        <begin position="576"/>
        <end position="585"/>
    </location>
</feature>
<evidence type="ECO:0000256" key="2">
    <source>
        <dbReference type="ARBA" id="ARBA00022723"/>
    </source>
</evidence>
<keyword evidence="11" id="KW-1185">Reference proteome</keyword>
<dbReference type="RefSeq" id="XP_022496562.1">
    <property type="nucleotide sequence ID" value="XM_022647469.1"/>
</dbReference>
<keyword evidence="6" id="KW-0804">Transcription</keyword>
<evidence type="ECO:0000256" key="8">
    <source>
        <dbReference type="SAM" id="MobiDB-lite"/>
    </source>
</evidence>
<dbReference type="SUPFAM" id="SSF57701">
    <property type="entry name" value="Zn2/Cys6 DNA-binding domain"/>
    <property type="match status" value="1"/>
</dbReference>
<dbReference type="Pfam" id="PF00172">
    <property type="entry name" value="Zn_clus"/>
    <property type="match status" value="1"/>
</dbReference>
<dbReference type="GeneID" id="34592597"/>
<organism evidence="10 11">
    <name type="scientific">Fonsecaea nubica</name>
    <dbReference type="NCBI Taxonomy" id="856822"/>
    <lineage>
        <taxon>Eukaryota</taxon>
        <taxon>Fungi</taxon>
        <taxon>Dikarya</taxon>
        <taxon>Ascomycota</taxon>
        <taxon>Pezizomycotina</taxon>
        <taxon>Eurotiomycetes</taxon>
        <taxon>Chaetothyriomycetidae</taxon>
        <taxon>Chaetothyriales</taxon>
        <taxon>Herpotrichiellaceae</taxon>
        <taxon>Fonsecaea</taxon>
    </lineage>
</organism>
<dbReference type="InterPro" id="IPR001138">
    <property type="entry name" value="Zn2Cys6_DnaBD"/>
</dbReference>
<evidence type="ECO:0000256" key="3">
    <source>
        <dbReference type="ARBA" id="ARBA00022833"/>
    </source>
</evidence>
<feature type="domain" description="Zn(2)-C6 fungal-type" evidence="9">
    <location>
        <begin position="57"/>
        <end position="87"/>
    </location>
</feature>
<feature type="region of interest" description="Disordered" evidence="8">
    <location>
        <begin position="1"/>
        <end position="46"/>
    </location>
</feature>
<keyword evidence="5" id="KW-0238">DNA-binding</keyword>